<organism evidence="1 2">
    <name type="scientific">Kitasatospora xanthocidica</name>
    <dbReference type="NCBI Taxonomy" id="83382"/>
    <lineage>
        <taxon>Bacteria</taxon>
        <taxon>Bacillati</taxon>
        <taxon>Actinomycetota</taxon>
        <taxon>Actinomycetes</taxon>
        <taxon>Kitasatosporales</taxon>
        <taxon>Streptomycetaceae</taxon>
        <taxon>Kitasatospora</taxon>
    </lineage>
</organism>
<protein>
    <recommendedName>
        <fullName evidence="3">DUF3168 domain-containing protein</fullName>
    </recommendedName>
</protein>
<reference evidence="1 2" key="1">
    <citation type="submission" date="2018-08" db="EMBL/GenBank/DDBJ databases">
        <title>Diversity &amp; Physiological Properties of Lignin-Decomposing Actinobacteria from Soil.</title>
        <authorList>
            <person name="Roh S.G."/>
            <person name="Kim S.B."/>
        </authorList>
    </citation>
    <scope>NUCLEOTIDE SEQUENCE [LARGE SCALE GENOMIC DNA]</scope>
    <source>
        <strain evidence="1 2">MMS17-GH009</strain>
    </source>
</reference>
<proteinExistence type="predicted"/>
<dbReference type="Proteomes" id="UP000263377">
    <property type="component" value="Unassembled WGS sequence"/>
</dbReference>
<sequence length="134" mass="14909">MRIDPAVFLVNYLRSLDEFKGVFISGDMVGRNSGTPAVIVEHDGGHRDVRDRMDRAGFSISTYAGSKPQCSALAYAVREYLLEQMPSLVLDNVQVLDVVESNSPRSFPDPESREARYLGTVEILFVEVSPRKSV</sequence>
<gene>
    <name evidence="1" type="ORF">DR950_36115</name>
</gene>
<dbReference type="AlphaFoldDB" id="A0A373A473"/>
<accession>A0A373A473</accession>
<name>A0A373A473_9ACTN</name>
<keyword evidence="2" id="KW-1185">Reference proteome</keyword>
<evidence type="ECO:0008006" key="3">
    <source>
        <dbReference type="Google" id="ProtNLM"/>
    </source>
</evidence>
<dbReference type="EMBL" id="QVIG01000001">
    <property type="protein sequence ID" value="RGD62462.1"/>
    <property type="molecule type" value="Genomic_DNA"/>
</dbReference>
<evidence type="ECO:0000313" key="1">
    <source>
        <dbReference type="EMBL" id="RGD62462.1"/>
    </source>
</evidence>
<comment type="caution">
    <text evidence="1">The sequence shown here is derived from an EMBL/GenBank/DDBJ whole genome shotgun (WGS) entry which is preliminary data.</text>
</comment>
<evidence type="ECO:0000313" key="2">
    <source>
        <dbReference type="Proteomes" id="UP000263377"/>
    </source>
</evidence>